<evidence type="ECO:0000259" key="6">
    <source>
        <dbReference type="PROSITE" id="PS50222"/>
    </source>
</evidence>
<feature type="compositionally biased region" description="Low complexity" evidence="5">
    <location>
        <begin position="173"/>
        <end position="185"/>
    </location>
</feature>
<reference evidence="7 8" key="1">
    <citation type="submission" date="2014-11" db="EMBL/GenBank/DDBJ databases">
        <authorList>
            <person name="Zhu J."/>
            <person name="Qi W."/>
            <person name="Song R."/>
        </authorList>
    </citation>
    <scope>NUCLEOTIDE SEQUENCE [LARGE SCALE GENOMIC DNA]</scope>
</reference>
<dbReference type="InterPro" id="IPR001680">
    <property type="entry name" value="WD40_rpt"/>
</dbReference>
<dbReference type="GO" id="GO:0005509">
    <property type="term" value="F:calcium ion binding"/>
    <property type="evidence" value="ECO:0007669"/>
    <property type="project" value="InterPro"/>
</dbReference>
<dbReference type="CDD" id="cd00200">
    <property type="entry name" value="WD40"/>
    <property type="match status" value="1"/>
</dbReference>
<protein>
    <recommendedName>
        <fullName evidence="6">EF-hand domain-containing protein</fullName>
    </recommendedName>
</protein>
<evidence type="ECO:0000256" key="2">
    <source>
        <dbReference type="ARBA" id="ARBA00022737"/>
    </source>
</evidence>
<dbReference type="SUPFAM" id="SSF47473">
    <property type="entry name" value="EF-hand"/>
    <property type="match status" value="1"/>
</dbReference>
<dbReference type="PROSITE" id="PS50222">
    <property type="entry name" value="EF_HAND_2"/>
    <property type="match status" value="1"/>
</dbReference>
<dbReference type="InterPro" id="IPR036322">
    <property type="entry name" value="WD40_repeat_dom_sf"/>
</dbReference>
<feature type="repeat" description="WD" evidence="4">
    <location>
        <begin position="443"/>
        <end position="484"/>
    </location>
</feature>
<dbReference type="AlphaFoldDB" id="A0A0G4EGP0"/>
<dbReference type="PROSITE" id="PS50082">
    <property type="entry name" value="WD_REPEATS_2"/>
    <property type="match status" value="3"/>
</dbReference>
<feature type="domain" description="EF-hand" evidence="6">
    <location>
        <begin position="233"/>
        <end position="268"/>
    </location>
</feature>
<dbReference type="InterPro" id="IPR002048">
    <property type="entry name" value="EF_hand_dom"/>
</dbReference>
<dbReference type="PhylomeDB" id="A0A0G4EGP0"/>
<feature type="region of interest" description="Disordered" evidence="5">
    <location>
        <begin position="50"/>
        <end position="104"/>
    </location>
</feature>
<proteinExistence type="predicted"/>
<dbReference type="PANTHER" id="PTHR44324">
    <property type="entry name" value="WD40 REPEAT DOMAIN 95"/>
    <property type="match status" value="1"/>
</dbReference>
<feature type="compositionally biased region" description="Basic and acidic residues" evidence="5">
    <location>
        <begin position="58"/>
        <end position="77"/>
    </location>
</feature>
<feature type="repeat" description="WD" evidence="4">
    <location>
        <begin position="742"/>
        <end position="783"/>
    </location>
</feature>
<evidence type="ECO:0000313" key="8">
    <source>
        <dbReference type="Proteomes" id="UP000041254"/>
    </source>
</evidence>
<feature type="compositionally biased region" description="Polar residues" evidence="5">
    <location>
        <begin position="982"/>
        <end position="998"/>
    </location>
</feature>
<dbReference type="Gene3D" id="2.130.10.10">
    <property type="entry name" value="YVTN repeat-like/Quinoprotein amine dehydrogenase"/>
    <property type="match status" value="3"/>
</dbReference>
<dbReference type="InParanoid" id="A0A0G4EGP0"/>
<dbReference type="InterPro" id="IPR011047">
    <property type="entry name" value="Quinoprotein_ADH-like_sf"/>
</dbReference>
<evidence type="ECO:0000256" key="1">
    <source>
        <dbReference type="ARBA" id="ARBA00022574"/>
    </source>
</evidence>
<dbReference type="EMBL" id="CDMY01000227">
    <property type="protein sequence ID" value="CEL95412.1"/>
    <property type="molecule type" value="Genomic_DNA"/>
</dbReference>
<feature type="repeat" description="WD" evidence="4">
    <location>
        <begin position="485"/>
        <end position="526"/>
    </location>
</feature>
<dbReference type="InterPro" id="IPR011992">
    <property type="entry name" value="EF-hand-dom_pair"/>
</dbReference>
<gene>
    <name evidence="7" type="ORF">Vbra_11842</name>
</gene>
<feature type="compositionally biased region" description="Polar residues" evidence="5">
    <location>
        <begin position="965"/>
        <end position="975"/>
    </location>
</feature>
<feature type="compositionally biased region" description="Basic residues" evidence="5">
    <location>
        <begin position="1195"/>
        <end position="1205"/>
    </location>
</feature>
<dbReference type="InterPro" id="IPR019775">
    <property type="entry name" value="WD40_repeat_CS"/>
</dbReference>
<dbReference type="Pfam" id="PF00400">
    <property type="entry name" value="WD40"/>
    <property type="match status" value="4"/>
</dbReference>
<dbReference type="VEuPathDB" id="CryptoDB:Vbra_11842"/>
<dbReference type="SMART" id="SM00320">
    <property type="entry name" value="WD40"/>
    <property type="match status" value="11"/>
</dbReference>
<organism evidence="7 8">
    <name type="scientific">Vitrella brassicaformis (strain CCMP3155)</name>
    <dbReference type="NCBI Taxonomy" id="1169540"/>
    <lineage>
        <taxon>Eukaryota</taxon>
        <taxon>Sar</taxon>
        <taxon>Alveolata</taxon>
        <taxon>Colpodellida</taxon>
        <taxon>Vitrellaceae</taxon>
        <taxon>Vitrella</taxon>
    </lineage>
</organism>
<sequence>MKALSLAPSMAPTAQSLATDILEDKPKTTTWQVLLEKFSECAFLTEVDEDGQHPLFPDPKRSEGGAHGKKGPLEEAHGALVEVGSGGAGALPGGEEGEGPHKGGDQLEILARVDQDRITMIKEEFLNRNNNVAIDEFVYIMKKYMDWTGFLDELREAAARNRRQKQEVSNPRQLQLQPTQPQSGLPSPPPAAPQPLQQDGSASGVLPDGQCAMSEIDEEEIEDEILEEDVDLHVTARLMDLFELIDIDGGKTMSWEELTGFIVDRGKGQDVMKEFSAIRLLKSHHQDDTPHAAHIERVYYFCGNGFDMLAFFEQGSRYLRLFTPELTPKKELRDQKAGLLAVAFIAKYSLLVTSCNDLSLTFYDTDNDYKVIKTFKARTSQLALCCSTSCETLFSGDHEGSIFAWDIRAIANPYEDSPTTHANERSAVGVMELWHKFISWRQIRQHLDIVVDLLELPSFEQLASCAMDKLVYIWDAATGELKRKLEGHERGVRTMCFSPANKLLITGGFDYQLFIWNPYVGKAIHTIKGHLAPIIKIESLGPGTGQVVSADTDGCIKTWDLTNYSCLQTIFVDEMPQLRSVAAVLKHKRIVCAGRKLLAFDFERTGVPEESDDHPLIKALYNAKLRIFMTAGGNHVRIWDASTGELKHSIQHKGGHEITDFCIDDRGRKLFVSDHAGNIAVYNASTGYYLRTLTKHRAEVSGLVYCPGDRCLLSVSWDKSLVVHDEGSEGSLATPKVWRRIANAHAGDITCCAYSRRLGLIATGSTDRIVVVWSYEKMKRVAELFGHQAEPTCLRILEPFPLLCSADQLGQVFLWLIPPHPLAERVLDNEARQARNGTVLLTRFLNLHSLESAVPIQCMDFFYQPPSAPQDAADPAHPSAATHTRQSDSSQATIHSSHAAGELTAANAHEGPHGSVVRLADAHATDGADVSGGDEAAPGGKRTTSLRKGRSRTRVSGADKKKSRVMTSSINSHSSRAPRKSTFVTSPVGKSSLLQTPASADGGQRRGALAHSKGRPFPVVREVPSGLRMLLFTGDEEGFIRVWDIGRLFRYDGIVPLEVKRDWYPHRVIYEDAREHSEMSVKAAAAAVSTSSRRSLETLCQGPVVARVRSWKAHTDAITSLEVVANANCILTAGYDRMAMTWALHKEGERIGALRQTPSDWHFPVRTDLSTIDAGKLKEVVEKVRELEMVEPGGGRRRRSWRKSSSRLSNGRRSSRELQTIVEADTQLKLGN</sequence>
<keyword evidence="1 4" id="KW-0853">WD repeat</keyword>
<evidence type="ECO:0000256" key="4">
    <source>
        <dbReference type="PROSITE-ProRule" id="PRU00221"/>
    </source>
</evidence>
<feature type="compositionally biased region" description="Polar residues" evidence="5">
    <location>
        <begin position="887"/>
        <end position="896"/>
    </location>
</feature>
<dbReference type="Proteomes" id="UP000041254">
    <property type="component" value="Unassembled WGS sequence"/>
</dbReference>
<keyword evidence="8" id="KW-1185">Reference proteome</keyword>
<dbReference type="PROSITE" id="PS50294">
    <property type="entry name" value="WD_REPEATS_REGION"/>
    <property type="match status" value="2"/>
</dbReference>
<accession>A0A0G4EGP0</accession>
<evidence type="ECO:0000313" key="7">
    <source>
        <dbReference type="EMBL" id="CEL95412.1"/>
    </source>
</evidence>
<dbReference type="SUPFAM" id="SSF50978">
    <property type="entry name" value="WD40 repeat-like"/>
    <property type="match status" value="2"/>
</dbReference>
<feature type="compositionally biased region" description="Basic residues" evidence="5">
    <location>
        <begin position="944"/>
        <end position="953"/>
    </location>
</feature>
<feature type="compositionally biased region" description="Gly residues" evidence="5">
    <location>
        <begin position="84"/>
        <end position="94"/>
    </location>
</feature>
<dbReference type="SUPFAM" id="SSF50998">
    <property type="entry name" value="Quinoprotein alcohol dehydrogenase-like"/>
    <property type="match status" value="1"/>
</dbReference>
<feature type="region of interest" description="Disordered" evidence="5">
    <location>
        <begin position="1191"/>
        <end position="1216"/>
    </location>
</feature>
<dbReference type="InterPro" id="IPR018247">
    <property type="entry name" value="EF_Hand_1_Ca_BS"/>
</dbReference>
<feature type="region of interest" description="Disordered" evidence="5">
    <location>
        <begin position="161"/>
        <end position="209"/>
    </location>
</feature>
<dbReference type="STRING" id="1169540.A0A0G4EGP0"/>
<feature type="compositionally biased region" description="Low complexity" evidence="5">
    <location>
        <begin position="869"/>
        <end position="884"/>
    </location>
</feature>
<keyword evidence="3" id="KW-0106">Calcium</keyword>
<evidence type="ECO:0000256" key="5">
    <source>
        <dbReference type="SAM" id="MobiDB-lite"/>
    </source>
</evidence>
<feature type="region of interest" description="Disordered" evidence="5">
    <location>
        <begin position="867"/>
        <end position="896"/>
    </location>
</feature>
<keyword evidence="2" id="KW-0677">Repeat</keyword>
<evidence type="ECO:0000256" key="3">
    <source>
        <dbReference type="ARBA" id="ARBA00022837"/>
    </source>
</evidence>
<dbReference type="InterPro" id="IPR051242">
    <property type="entry name" value="WD-EF-hand_domain"/>
</dbReference>
<feature type="region of interest" description="Disordered" evidence="5">
    <location>
        <begin position="926"/>
        <end position="1011"/>
    </location>
</feature>
<dbReference type="InterPro" id="IPR015943">
    <property type="entry name" value="WD40/YVTN_repeat-like_dom_sf"/>
</dbReference>
<dbReference type="PROSITE" id="PS00678">
    <property type="entry name" value="WD_REPEATS_1"/>
    <property type="match status" value="1"/>
</dbReference>
<name>A0A0G4EGP0_VITBC</name>
<dbReference type="OrthoDB" id="1068471at2759"/>
<dbReference type="PANTHER" id="PTHR44324:SF4">
    <property type="entry name" value="WD40 REPEAT DOMAIN 95"/>
    <property type="match status" value="1"/>
</dbReference>
<dbReference type="PROSITE" id="PS00018">
    <property type="entry name" value="EF_HAND_1"/>
    <property type="match status" value="1"/>
</dbReference>